<keyword evidence="2" id="KW-1185">Reference proteome</keyword>
<evidence type="ECO:0000313" key="2">
    <source>
        <dbReference type="Proteomes" id="UP001592582"/>
    </source>
</evidence>
<sequence length="65" mass="6240">MTAALLALALVAAFLLALLVAIAAALLARMDGATVPAALLRGGRTFGGALTLLVALLALGIGALG</sequence>
<dbReference type="EMBL" id="JBHEZX010000023">
    <property type="protein sequence ID" value="MFC1414359.1"/>
    <property type="molecule type" value="Genomic_DNA"/>
</dbReference>
<evidence type="ECO:0000313" key="1">
    <source>
        <dbReference type="EMBL" id="MFC1414359.1"/>
    </source>
</evidence>
<proteinExistence type="predicted"/>
<gene>
    <name evidence="1" type="ORF">ACEZDG_34360</name>
</gene>
<dbReference type="Proteomes" id="UP001592582">
    <property type="component" value="Unassembled WGS sequence"/>
</dbReference>
<name>A0ABV6VKT4_9ACTN</name>
<accession>A0ABV6VKT4</accession>
<comment type="caution">
    <text evidence="1">The sequence shown here is derived from an EMBL/GenBank/DDBJ whole genome shotgun (WGS) entry which is preliminary data.</text>
</comment>
<organism evidence="1 2">
    <name type="scientific">Streptacidiphilus alkalitolerans</name>
    <dbReference type="NCBI Taxonomy" id="3342712"/>
    <lineage>
        <taxon>Bacteria</taxon>
        <taxon>Bacillati</taxon>
        <taxon>Actinomycetota</taxon>
        <taxon>Actinomycetes</taxon>
        <taxon>Kitasatosporales</taxon>
        <taxon>Streptomycetaceae</taxon>
        <taxon>Streptacidiphilus</taxon>
    </lineage>
</organism>
<protein>
    <submittedName>
        <fullName evidence="1">Uncharacterized protein</fullName>
    </submittedName>
</protein>
<reference evidence="1 2" key="1">
    <citation type="submission" date="2024-09" db="EMBL/GenBank/DDBJ databases">
        <authorList>
            <person name="Lee S.D."/>
        </authorList>
    </citation>
    <scope>NUCLEOTIDE SEQUENCE [LARGE SCALE GENOMIC DNA]</scope>
    <source>
        <strain evidence="1 2">N1-1</strain>
    </source>
</reference>